<dbReference type="InterPro" id="IPR014127">
    <property type="entry name" value="CHP02757"/>
</dbReference>
<dbReference type="RefSeq" id="WP_344974122.1">
    <property type="nucleotide sequence ID" value="NZ_BAABFN010000001.1"/>
</dbReference>
<evidence type="ECO:0000313" key="2">
    <source>
        <dbReference type="Proteomes" id="UP001501207"/>
    </source>
</evidence>
<accession>A0ABP8FE42</accession>
<organism evidence="1 2">
    <name type="scientific">Compostibacter hankyongensis</name>
    <dbReference type="NCBI Taxonomy" id="1007089"/>
    <lineage>
        <taxon>Bacteria</taxon>
        <taxon>Pseudomonadati</taxon>
        <taxon>Bacteroidota</taxon>
        <taxon>Chitinophagia</taxon>
        <taxon>Chitinophagales</taxon>
        <taxon>Chitinophagaceae</taxon>
        <taxon>Compostibacter</taxon>
    </lineage>
</organism>
<protein>
    <submittedName>
        <fullName evidence="1">TIGR02757 family protein</fullName>
    </submittedName>
</protein>
<comment type="caution">
    <text evidence="1">The sequence shown here is derived from an EMBL/GenBank/DDBJ whole genome shotgun (WGS) entry which is preliminary data.</text>
</comment>
<dbReference type="NCBIfam" id="TIGR02757">
    <property type="entry name" value="TIGR02757 family protein"/>
    <property type="match status" value="1"/>
</dbReference>
<reference evidence="2" key="1">
    <citation type="journal article" date="2019" name="Int. J. Syst. Evol. Microbiol.">
        <title>The Global Catalogue of Microorganisms (GCM) 10K type strain sequencing project: providing services to taxonomists for standard genome sequencing and annotation.</title>
        <authorList>
            <consortium name="The Broad Institute Genomics Platform"/>
            <consortium name="The Broad Institute Genome Sequencing Center for Infectious Disease"/>
            <person name="Wu L."/>
            <person name="Ma J."/>
        </authorList>
    </citation>
    <scope>NUCLEOTIDE SEQUENCE [LARGE SCALE GENOMIC DNA]</scope>
    <source>
        <strain evidence="2">JCM 17664</strain>
    </source>
</reference>
<dbReference type="Proteomes" id="UP001501207">
    <property type="component" value="Unassembled WGS sequence"/>
</dbReference>
<dbReference type="Pfam" id="PF09674">
    <property type="entry name" value="DUF2400"/>
    <property type="match status" value="1"/>
</dbReference>
<proteinExistence type="predicted"/>
<dbReference type="EMBL" id="BAABFN010000001">
    <property type="protein sequence ID" value="GAA4301212.1"/>
    <property type="molecule type" value="Genomic_DNA"/>
</dbReference>
<name>A0ABP8FE42_9BACT</name>
<gene>
    <name evidence="1" type="ORF">GCM10023143_02780</name>
</gene>
<sequence>MEKENLTAFLNRKTAQYNQPLFIPGDPVSIPHRFTRLQDREISGFFAAILAWGNRSTIIKNCLQLMDLMDDAPHDFMLGHRPEDLKRFLHFKHRTFNATDLLYFIDFLSAWYRSHSSLETAFSRHLQPADPTVEKALTGFHTLMFAREHPARTRKHIATPARNSACKRLNMFLRWMVRKDKCGVDFGCWKNIRPAQLVCPLDIHVSRTAQRLGLLHTGQTNWKAALALTDELRKFDPADPAKYDFALFGLGVIEKFI</sequence>
<evidence type="ECO:0000313" key="1">
    <source>
        <dbReference type="EMBL" id="GAA4301212.1"/>
    </source>
</evidence>
<keyword evidence="2" id="KW-1185">Reference proteome</keyword>